<gene>
    <name evidence="1" type="ORF">NLG97_g8635</name>
</gene>
<dbReference type="EMBL" id="JANAKD010001564">
    <property type="protein sequence ID" value="KAJ3478221.1"/>
    <property type="molecule type" value="Genomic_DNA"/>
</dbReference>
<comment type="caution">
    <text evidence="1">The sequence shown here is derived from an EMBL/GenBank/DDBJ whole genome shotgun (WGS) entry which is preliminary data.</text>
</comment>
<sequence>MTDITSSSRLLSLPWEVRRPIIATVLPQGRSKLPSLSDKLIKSRVRLRNCFDASHPEVTNFYVPRYKNHRVNGNGLRATNRQLRYETDLLIEEELKSGKVEVPFVLDIMLVREIGVFPSWMSFPYQPEHLKKLTINLRIIRPGTATLPDEWVEMARYKYHKYVPTLDTCWHLFMGIVYYALGCFSVKPDPLLPRVEPGMQPVTRQQELIAKTAQKSVQNNDEKATTGRAQPAGTTSTKGKKAKGKQLTTRFARKKGQMPKKRDILSHQSDMFDAYRLSSPSYVTDELVLSFAPREYDVNNEPVPLPQGERPHPWQPLPPGVLETCKESRFYEEGCIQFSRDLFRDYSTQYMDWSDMDEERRLMYEGSYTTQYFYEYLIESFGVTDSSWVYESDLGTYLQVLAQSVGVLSCAGPLAREWSLICQHPGEWTYHYDWWEDQEDYRLEVIERGLARELASDEPDEERLIQLRILQARHAHGWILEDDYD</sequence>
<keyword evidence="2" id="KW-1185">Reference proteome</keyword>
<name>A0ACC1QIB5_9HYPO</name>
<evidence type="ECO:0000313" key="2">
    <source>
        <dbReference type="Proteomes" id="UP001148737"/>
    </source>
</evidence>
<accession>A0ACC1QIB5</accession>
<dbReference type="Proteomes" id="UP001148737">
    <property type="component" value="Unassembled WGS sequence"/>
</dbReference>
<evidence type="ECO:0000313" key="1">
    <source>
        <dbReference type="EMBL" id="KAJ3478221.1"/>
    </source>
</evidence>
<protein>
    <submittedName>
        <fullName evidence="1">Uncharacterized protein</fullName>
    </submittedName>
</protein>
<proteinExistence type="predicted"/>
<organism evidence="1 2">
    <name type="scientific">Lecanicillium saksenae</name>
    <dbReference type="NCBI Taxonomy" id="468837"/>
    <lineage>
        <taxon>Eukaryota</taxon>
        <taxon>Fungi</taxon>
        <taxon>Dikarya</taxon>
        <taxon>Ascomycota</taxon>
        <taxon>Pezizomycotina</taxon>
        <taxon>Sordariomycetes</taxon>
        <taxon>Hypocreomycetidae</taxon>
        <taxon>Hypocreales</taxon>
        <taxon>Cordycipitaceae</taxon>
        <taxon>Lecanicillium</taxon>
    </lineage>
</organism>
<reference evidence="1" key="1">
    <citation type="submission" date="2022-07" db="EMBL/GenBank/DDBJ databases">
        <title>Genome Sequence of Lecanicillium saksenae.</title>
        <authorList>
            <person name="Buettner E."/>
        </authorList>
    </citation>
    <scope>NUCLEOTIDE SEQUENCE</scope>
    <source>
        <strain evidence="1">VT-O1</strain>
    </source>
</reference>